<organism evidence="5 6">
    <name type="scientific">Agathobaculum faecis</name>
    <dbReference type="NCBI Taxonomy" id="2763013"/>
    <lineage>
        <taxon>Bacteria</taxon>
        <taxon>Bacillati</taxon>
        <taxon>Bacillota</taxon>
        <taxon>Clostridia</taxon>
        <taxon>Eubacteriales</taxon>
        <taxon>Butyricicoccaceae</taxon>
        <taxon>Agathobaculum</taxon>
    </lineage>
</organism>
<evidence type="ECO:0000259" key="4">
    <source>
        <dbReference type="PROSITE" id="PS50949"/>
    </source>
</evidence>
<dbReference type="InterPro" id="IPR011711">
    <property type="entry name" value="GntR_C"/>
</dbReference>
<dbReference type="InterPro" id="IPR036388">
    <property type="entry name" value="WH-like_DNA-bd_sf"/>
</dbReference>
<dbReference type="PRINTS" id="PR00035">
    <property type="entry name" value="HTHGNTR"/>
</dbReference>
<dbReference type="Pfam" id="PF07729">
    <property type="entry name" value="FCD"/>
    <property type="match status" value="1"/>
</dbReference>
<feature type="domain" description="HTH gntR-type" evidence="4">
    <location>
        <begin position="6"/>
        <end position="74"/>
    </location>
</feature>
<comment type="caution">
    <text evidence="5">The sequence shown here is derived from an EMBL/GenBank/DDBJ whole genome shotgun (WGS) entry which is preliminary data.</text>
</comment>
<reference evidence="5" key="1">
    <citation type="submission" date="2020-08" db="EMBL/GenBank/DDBJ databases">
        <title>Genome public.</title>
        <authorList>
            <person name="Liu C."/>
            <person name="Sun Q."/>
        </authorList>
    </citation>
    <scope>NUCLEOTIDE SEQUENCE</scope>
    <source>
        <strain evidence="5">NSJ-28</strain>
    </source>
</reference>
<keyword evidence="1" id="KW-0805">Transcription regulation</keyword>
<dbReference type="Gene3D" id="1.10.10.10">
    <property type="entry name" value="Winged helix-like DNA-binding domain superfamily/Winged helix DNA-binding domain"/>
    <property type="match status" value="1"/>
</dbReference>
<dbReference type="RefSeq" id="WP_054326096.1">
    <property type="nucleotide sequence ID" value="NZ_JACOPL010000004.1"/>
</dbReference>
<dbReference type="PANTHER" id="PTHR43537:SF5">
    <property type="entry name" value="UXU OPERON TRANSCRIPTIONAL REGULATOR"/>
    <property type="match status" value="1"/>
</dbReference>
<dbReference type="CDD" id="cd07377">
    <property type="entry name" value="WHTH_GntR"/>
    <property type="match status" value="1"/>
</dbReference>
<dbReference type="EMBL" id="JACOPL010000004">
    <property type="protein sequence ID" value="MBC5725036.1"/>
    <property type="molecule type" value="Genomic_DNA"/>
</dbReference>
<keyword evidence="3" id="KW-0804">Transcription</keyword>
<gene>
    <name evidence="5" type="ORF">H8S45_06140</name>
</gene>
<dbReference type="AlphaFoldDB" id="A0A923LTJ6"/>
<dbReference type="SMART" id="SM00345">
    <property type="entry name" value="HTH_GNTR"/>
    <property type="match status" value="1"/>
</dbReference>
<evidence type="ECO:0000256" key="3">
    <source>
        <dbReference type="ARBA" id="ARBA00023163"/>
    </source>
</evidence>
<sequence>MKAERINVTESVLQYLTGHIQSGQWAVGSKIPSENQLTERLGVSRASVRVAIQQLIGVGVLESVHGKGTFLRDDRVETLLTGASQITPADCADIRAVLQFRRILEPEAAALAAKNATKAQIGRLHELTGRLPALRGQKSEFVRCDMAFHEELCRASGNHLLVKSLHEVFEQTVRNHEQLTQRFGEQDALFFHPMILNAVEVHNDNLARALMQAHILQNYDKV</sequence>
<proteinExistence type="predicted"/>
<evidence type="ECO:0000256" key="2">
    <source>
        <dbReference type="ARBA" id="ARBA00023125"/>
    </source>
</evidence>
<dbReference type="GO" id="GO:0003700">
    <property type="term" value="F:DNA-binding transcription factor activity"/>
    <property type="evidence" value="ECO:0007669"/>
    <property type="project" value="InterPro"/>
</dbReference>
<accession>A0A923LTJ6</accession>
<dbReference type="GO" id="GO:0003677">
    <property type="term" value="F:DNA binding"/>
    <property type="evidence" value="ECO:0007669"/>
    <property type="project" value="UniProtKB-KW"/>
</dbReference>
<protein>
    <submittedName>
        <fullName evidence="5">FadR family transcriptional regulator</fullName>
    </submittedName>
</protein>
<dbReference type="Gene3D" id="1.20.120.530">
    <property type="entry name" value="GntR ligand-binding domain-like"/>
    <property type="match status" value="1"/>
</dbReference>
<dbReference type="PANTHER" id="PTHR43537">
    <property type="entry name" value="TRANSCRIPTIONAL REGULATOR, GNTR FAMILY"/>
    <property type="match status" value="1"/>
</dbReference>
<dbReference type="Proteomes" id="UP000606499">
    <property type="component" value="Unassembled WGS sequence"/>
</dbReference>
<evidence type="ECO:0000256" key="1">
    <source>
        <dbReference type="ARBA" id="ARBA00023015"/>
    </source>
</evidence>
<dbReference type="InterPro" id="IPR008920">
    <property type="entry name" value="TF_FadR/GntR_C"/>
</dbReference>
<dbReference type="SUPFAM" id="SSF46785">
    <property type="entry name" value="Winged helix' DNA-binding domain"/>
    <property type="match status" value="1"/>
</dbReference>
<dbReference type="InterPro" id="IPR036390">
    <property type="entry name" value="WH_DNA-bd_sf"/>
</dbReference>
<keyword evidence="6" id="KW-1185">Reference proteome</keyword>
<evidence type="ECO:0000313" key="6">
    <source>
        <dbReference type="Proteomes" id="UP000606499"/>
    </source>
</evidence>
<dbReference type="InterPro" id="IPR000524">
    <property type="entry name" value="Tscrpt_reg_HTH_GntR"/>
</dbReference>
<dbReference type="SMART" id="SM00895">
    <property type="entry name" value="FCD"/>
    <property type="match status" value="1"/>
</dbReference>
<dbReference type="Pfam" id="PF00392">
    <property type="entry name" value="GntR"/>
    <property type="match status" value="1"/>
</dbReference>
<evidence type="ECO:0000313" key="5">
    <source>
        <dbReference type="EMBL" id="MBC5725036.1"/>
    </source>
</evidence>
<name>A0A923LTJ6_9FIRM</name>
<dbReference type="PROSITE" id="PS50949">
    <property type="entry name" value="HTH_GNTR"/>
    <property type="match status" value="1"/>
</dbReference>
<dbReference type="SUPFAM" id="SSF48008">
    <property type="entry name" value="GntR ligand-binding domain-like"/>
    <property type="match status" value="1"/>
</dbReference>
<keyword evidence="2" id="KW-0238">DNA-binding</keyword>